<evidence type="ECO:0000313" key="10">
    <source>
        <dbReference type="Proteomes" id="UP001176468"/>
    </source>
</evidence>
<dbReference type="GO" id="GO:0008168">
    <property type="term" value="F:methyltransferase activity"/>
    <property type="evidence" value="ECO:0007669"/>
    <property type="project" value="UniProtKB-KW"/>
</dbReference>
<dbReference type="PROSITE" id="PS50110">
    <property type="entry name" value="RESPONSE_REGULATORY"/>
    <property type="match status" value="1"/>
</dbReference>
<evidence type="ECO:0000259" key="8">
    <source>
        <dbReference type="PROSITE" id="PS50122"/>
    </source>
</evidence>
<feature type="domain" description="CheB-type methylesterase" evidence="8">
    <location>
        <begin position="161"/>
        <end position="354"/>
    </location>
</feature>
<feature type="domain" description="Response regulatory" evidence="7">
    <location>
        <begin position="19"/>
        <end position="137"/>
    </location>
</feature>
<comment type="catalytic activity">
    <reaction evidence="4">
        <text>[protein]-L-glutamate 5-O-methyl ester + H2O = L-glutamyl-[protein] + methanol + H(+)</text>
        <dbReference type="Rhea" id="RHEA:23236"/>
        <dbReference type="Rhea" id="RHEA-COMP:10208"/>
        <dbReference type="Rhea" id="RHEA-COMP:10311"/>
        <dbReference type="ChEBI" id="CHEBI:15377"/>
        <dbReference type="ChEBI" id="CHEBI:15378"/>
        <dbReference type="ChEBI" id="CHEBI:17790"/>
        <dbReference type="ChEBI" id="CHEBI:29973"/>
        <dbReference type="ChEBI" id="CHEBI:82795"/>
        <dbReference type="EC" id="3.1.1.61"/>
    </reaction>
</comment>
<dbReference type="SUPFAM" id="SSF52738">
    <property type="entry name" value="Methylesterase CheB, C-terminal domain"/>
    <property type="match status" value="1"/>
</dbReference>
<dbReference type="GO" id="GO:0032259">
    <property type="term" value="P:methylation"/>
    <property type="evidence" value="ECO:0007669"/>
    <property type="project" value="UniProtKB-KW"/>
</dbReference>
<dbReference type="EC" id="3.1.1.61" evidence="3"/>
<keyword evidence="9" id="KW-0808">Transferase</keyword>
<dbReference type="SMART" id="SM00448">
    <property type="entry name" value="REC"/>
    <property type="match status" value="1"/>
</dbReference>
<evidence type="ECO:0000256" key="4">
    <source>
        <dbReference type="ARBA" id="ARBA00048267"/>
    </source>
</evidence>
<keyword evidence="10" id="KW-1185">Reference proteome</keyword>
<feature type="active site" evidence="5">
    <location>
        <position position="200"/>
    </location>
</feature>
<dbReference type="PIRSF" id="PIRSF000876">
    <property type="entry name" value="RR_chemtxs_CheB"/>
    <property type="match status" value="1"/>
</dbReference>
<feature type="active site" evidence="5">
    <location>
        <position position="173"/>
    </location>
</feature>
<sequence length="354" mass="36618">MPDRKLRERPTGADDGRLRILIVDDSAVARAVIARAIEANPRFRVSGSVPHAAAALGFLKENSVDGIVLDIEMPGVTGLDALPDLISEGRGAKVLIVSSSCGDGATATLEALSLGAADTLVKPEVGDFAGRFSGQLVEKLARLCDRDPSPEVAGSIPSRSAAEQFEIIAIGASTGGIHALKQMLAEVPASVTMPILVTQHLPESFMPYFAAQLAVLARRPCDIAEDHMRVRPGRIIIAPGDAHIRVVSTGEGCAVRLSNKPAASGCVPSVDPMFDSVAELFGPRALAVVLSGMGRDGSLGAATIAKRGGSVVVQDQESSVVWGMPGSVAVSGNAHAILPPAEIGKLIAARKRPS</sequence>
<dbReference type="InterPro" id="IPR001789">
    <property type="entry name" value="Sig_transdc_resp-reg_receiver"/>
</dbReference>
<dbReference type="Pfam" id="PF00072">
    <property type="entry name" value="Response_reg"/>
    <property type="match status" value="1"/>
</dbReference>
<name>A0ABT8ZZ33_9SPHN</name>
<dbReference type="PROSITE" id="PS50122">
    <property type="entry name" value="CHEB"/>
    <property type="match status" value="1"/>
</dbReference>
<dbReference type="SUPFAM" id="SSF52172">
    <property type="entry name" value="CheY-like"/>
    <property type="match status" value="1"/>
</dbReference>
<evidence type="ECO:0000259" key="7">
    <source>
        <dbReference type="PROSITE" id="PS50110"/>
    </source>
</evidence>
<protein>
    <recommendedName>
        <fullName evidence="3">protein-glutamate methylesterase</fullName>
        <ecNumber evidence="3">3.1.1.61</ecNumber>
    </recommendedName>
</protein>
<dbReference type="Gene3D" id="3.40.50.180">
    <property type="entry name" value="Methylesterase CheB, C-terminal domain"/>
    <property type="match status" value="1"/>
</dbReference>
<dbReference type="InterPro" id="IPR035909">
    <property type="entry name" value="CheB_C"/>
</dbReference>
<organism evidence="9 10">
    <name type="scientific">Sphingomonas immobilis</name>
    <dbReference type="NCBI Taxonomy" id="3063997"/>
    <lineage>
        <taxon>Bacteria</taxon>
        <taxon>Pseudomonadati</taxon>
        <taxon>Pseudomonadota</taxon>
        <taxon>Alphaproteobacteria</taxon>
        <taxon>Sphingomonadales</taxon>
        <taxon>Sphingomonadaceae</taxon>
        <taxon>Sphingomonas</taxon>
    </lineage>
</organism>
<evidence type="ECO:0000256" key="5">
    <source>
        <dbReference type="PROSITE-ProRule" id="PRU00050"/>
    </source>
</evidence>
<dbReference type="InterPro" id="IPR000673">
    <property type="entry name" value="Sig_transdc_resp-reg_Me-estase"/>
</dbReference>
<evidence type="ECO:0000256" key="2">
    <source>
        <dbReference type="ARBA" id="ARBA00022801"/>
    </source>
</evidence>
<feature type="active site" evidence="5">
    <location>
        <position position="296"/>
    </location>
</feature>
<evidence type="ECO:0000256" key="3">
    <source>
        <dbReference type="ARBA" id="ARBA00039140"/>
    </source>
</evidence>
<keyword evidence="9" id="KW-0489">Methyltransferase</keyword>
<proteinExistence type="predicted"/>
<dbReference type="NCBIfam" id="NF001965">
    <property type="entry name" value="PRK00742.1"/>
    <property type="match status" value="1"/>
</dbReference>
<evidence type="ECO:0000256" key="6">
    <source>
        <dbReference type="PROSITE-ProRule" id="PRU00169"/>
    </source>
</evidence>
<dbReference type="InterPro" id="IPR011006">
    <property type="entry name" value="CheY-like_superfamily"/>
</dbReference>
<dbReference type="Pfam" id="PF01339">
    <property type="entry name" value="CheB_methylest"/>
    <property type="match status" value="1"/>
</dbReference>
<evidence type="ECO:0000256" key="1">
    <source>
        <dbReference type="ARBA" id="ARBA00022500"/>
    </source>
</evidence>
<dbReference type="RefSeq" id="WP_304561290.1">
    <property type="nucleotide sequence ID" value="NZ_JAUQSZ010000006.1"/>
</dbReference>
<dbReference type="InterPro" id="IPR008248">
    <property type="entry name" value="CheB-like"/>
</dbReference>
<comment type="caution">
    <text evidence="9">The sequence shown here is derived from an EMBL/GenBank/DDBJ whole genome shotgun (WGS) entry which is preliminary data.</text>
</comment>
<feature type="modified residue" description="4-aspartylphosphate" evidence="6">
    <location>
        <position position="70"/>
    </location>
</feature>
<reference evidence="9" key="1">
    <citation type="submission" date="2023-07" db="EMBL/GenBank/DDBJ databases">
        <authorList>
            <person name="Kim M.K."/>
        </authorList>
    </citation>
    <scope>NUCLEOTIDE SEQUENCE</scope>
    <source>
        <strain evidence="9">CA1-15</strain>
    </source>
</reference>
<keyword evidence="2 5" id="KW-0378">Hydrolase</keyword>
<dbReference type="Gene3D" id="3.40.50.2300">
    <property type="match status" value="1"/>
</dbReference>
<gene>
    <name evidence="9" type="primary">cheB</name>
    <name evidence="9" type="ORF">Q5H94_10935</name>
</gene>
<keyword evidence="6" id="KW-0597">Phosphoprotein</keyword>
<dbReference type="Proteomes" id="UP001176468">
    <property type="component" value="Unassembled WGS sequence"/>
</dbReference>
<dbReference type="EMBL" id="JAUQSZ010000006">
    <property type="protein sequence ID" value="MDO7842843.1"/>
    <property type="molecule type" value="Genomic_DNA"/>
</dbReference>
<dbReference type="PANTHER" id="PTHR42872">
    <property type="entry name" value="PROTEIN-GLUTAMATE METHYLESTERASE/PROTEIN-GLUTAMINE GLUTAMINASE"/>
    <property type="match status" value="1"/>
</dbReference>
<keyword evidence="1 5" id="KW-0145">Chemotaxis</keyword>
<accession>A0ABT8ZZ33</accession>
<dbReference type="PANTHER" id="PTHR42872:SF3">
    <property type="entry name" value="PROTEIN-GLUTAMATE METHYLESTERASE_PROTEIN-GLUTAMINE GLUTAMINASE 1"/>
    <property type="match status" value="1"/>
</dbReference>
<evidence type="ECO:0000313" key="9">
    <source>
        <dbReference type="EMBL" id="MDO7842843.1"/>
    </source>
</evidence>
<dbReference type="GO" id="GO:0008984">
    <property type="term" value="F:protein-glutamate methylesterase activity"/>
    <property type="evidence" value="ECO:0007669"/>
    <property type="project" value="UniProtKB-EC"/>
</dbReference>
<dbReference type="CDD" id="cd16432">
    <property type="entry name" value="CheB_Rec"/>
    <property type="match status" value="1"/>
</dbReference>